<dbReference type="InterPro" id="IPR036618">
    <property type="entry name" value="PtsI_HPr-bd_sf"/>
</dbReference>
<dbReference type="InterPro" id="IPR029016">
    <property type="entry name" value="GAF-like_dom_sf"/>
</dbReference>
<dbReference type="Gene3D" id="1.10.274.10">
    <property type="entry name" value="PtsI, HPr-binding domain"/>
    <property type="match status" value="1"/>
</dbReference>
<dbReference type="InterPro" id="IPR000121">
    <property type="entry name" value="PEP_util_C"/>
</dbReference>
<dbReference type="SUPFAM" id="SSF47831">
    <property type="entry name" value="Enzyme I of the PEP:sugar phosphotransferase system HPr-binding (sub)domain"/>
    <property type="match status" value="1"/>
</dbReference>
<dbReference type="NCBIfam" id="TIGR01417">
    <property type="entry name" value="PTS_I_fam"/>
    <property type="match status" value="1"/>
</dbReference>
<keyword evidence="13" id="KW-0460">Magnesium</keyword>
<dbReference type="InterPro" id="IPR036637">
    <property type="entry name" value="Phosphohistidine_dom_sf"/>
</dbReference>
<dbReference type="InterPro" id="IPR015813">
    <property type="entry name" value="Pyrv/PenolPyrv_kinase-like_dom"/>
</dbReference>
<evidence type="ECO:0000256" key="1">
    <source>
        <dbReference type="ARBA" id="ARBA00000683"/>
    </source>
</evidence>
<evidence type="ECO:0000256" key="8">
    <source>
        <dbReference type="ARBA" id="ARBA00022597"/>
    </source>
</evidence>
<evidence type="ECO:0000256" key="11">
    <source>
        <dbReference type="ARBA" id="ARBA00022723"/>
    </source>
</evidence>
<name>A0A162K423_9PROT</name>
<evidence type="ECO:0000256" key="9">
    <source>
        <dbReference type="ARBA" id="ARBA00022679"/>
    </source>
</evidence>
<keyword evidence="12" id="KW-0418">Kinase</keyword>
<dbReference type="Pfam" id="PF00391">
    <property type="entry name" value="PEP-utilizers"/>
    <property type="match status" value="1"/>
</dbReference>
<dbReference type="RefSeq" id="WP_062768148.1">
    <property type="nucleotide sequence ID" value="NZ_CP121027.1"/>
</dbReference>
<dbReference type="GO" id="GO:0009401">
    <property type="term" value="P:phosphoenolpyruvate-dependent sugar phosphotransferase system"/>
    <property type="evidence" value="ECO:0007669"/>
    <property type="project" value="UniProtKB-KW"/>
</dbReference>
<dbReference type="Gene3D" id="3.20.20.60">
    <property type="entry name" value="Phosphoenolpyruvate-binding domains"/>
    <property type="match status" value="1"/>
</dbReference>
<dbReference type="InterPro" id="IPR006318">
    <property type="entry name" value="PTS_EI-like"/>
</dbReference>
<evidence type="ECO:0000256" key="4">
    <source>
        <dbReference type="ARBA" id="ARBA00007837"/>
    </source>
</evidence>
<dbReference type="Gene3D" id="3.30.450.40">
    <property type="match status" value="1"/>
</dbReference>
<dbReference type="GO" id="GO:0016301">
    <property type="term" value="F:kinase activity"/>
    <property type="evidence" value="ECO:0007669"/>
    <property type="project" value="UniProtKB-KW"/>
</dbReference>
<dbReference type="InterPro" id="IPR050499">
    <property type="entry name" value="PEP-utilizing_PTS_enzyme"/>
</dbReference>
<organism evidence="15 16">
    <name type="scientific">Tistrella mobilis</name>
    <dbReference type="NCBI Taxonomy" id="171437"/>
    <lineage>
        <taxon>Bacteria</taxon>
        <taxon>Pseudomonadati</taxon>
        <taxon>Pseudomonadota</taxon>
        <taxon>Alphaproteobacteria</taxon>
        <taxon>Geminicoccales</taxon>
        <taxon>Geminicoccaceae</taxon>
        <taxon>Tistrella</taxon>
    </lineage>
</organism>
<dbReference type="PANTHER" id="PTHR46244:SF6">
    <property type="entry name" value="PHOSPHOENOLPYRUVATE-PROTEIN PHOSPHOTRANSFERASE"/>
    <property type="match status" value="1"/>
</dbReference>
<evidence type="ECO:0000256" key="5">
    <source>
        <dbReference type="ARBA" id="ARBA00012232"/>
    </source>
</evidence>
<dbReference type="InterPro" id="IPR040442">
    <property type="entry name" value="Pyrv_kinase-like_dom_sf"/>
</dbReference>
<dbReference type="SUPFAM" id="SSF51621">
    <property type="entry name" value="Phosphoenolpyruvate/pyruvate domain"/>
    <property type="match status" value="1"/>
</dbReference>
<comment type="similarity">
    <text evidence="4">Belongs to the PEP-utilizing enzyme family.</text>
</comment>
<sequence length="756" mass="82994">MSAPASAIPGPRRLLRRLRDVMAAPGTAQSRLNQVVLVIAADMVAEVCSIYVRRAGDVLELFATEGLNPEAVHKTRLRVGEGLVGHIAAQASALSLSDAQSHPDFAYRPETGEEIYHSLMGVPILRSGRVVGVLVVQNRTRRNYAEEELEALQTVAMVLAELIGAGDLVNPSEFLEAEGNATLPQRAEGVRLADGVAMGIAVLHRQAIEVRQLVAEDPEVEAERLAEALERLRASVDRMLARPDIAIGGEHREVLETYRMFAHDRGWISKINDAIRNGLTAEAAVKRTLDDMRVRLNASGDPYLRERVLDLEDIAGRLLGLLNGEPEPQTRELPDDMVVVARAMGPAELLDYDRTRLRGLVLEEGSATAHVAIVARALDIPVLGRVDGALSRITPGDPVIVDADNNQLIIRPGEDVVDAVQLTLAARAERKAAFAALRHMPSITRDDVRVNLLMNAGLLADMGMLAESGAEGIGLYRTELFFMVRSQIPDVAAQADLYARVLDQSGEKPVYFRTLDVGSDKQLPYFNHRPEENPAMGWRSLRLTLDRPAMLRRQVRALLMASAGRQLNIMFPMVAEVAEFDAARRLVQMEVARARRQQQRLPSQVRVGTMLEVPALAWQLKPLLERVDFISVGSNDLLQFFFACDRGNPELADRYDLLSPAVLGFLRNLVDACARADVELSLCGEMASRPLEAMALIGLGFRRMSMPAGAIGPVKAMVRSLDRGHLASYMATLLDLPDHSVRDRLMAFAHDHGIAI</sequence>
<keyword evidence="9" id="KW-0808">Transferase</keyword>
<protein>
    <recommendedName>
        <fullName evidence="5">phosphoenolpyruvate--protein phosphotransferase</fullName>
        <ecNumber evidence="5">2.7.3.9</ecNumber>
    </recommendedName>
</protein>
<evidence type="ECO:0000256" key="3">
    <source>
        <dbReference type="ARBA" id="ARBA00004496"/>
    </source>
</evidence>
<evidence type="ECO:0000256" key="6">
    <source>
        <dbReference type="ARBA" id="ARBA00022448"/>
    </source>
</evidence>
<dbReference type="EC" id="2.7.3.9" evidence="5"/>
<dbReference type="Proteomes" id="UP000075787">
    <property type="component" value="Unassembled WGS sequence"/>
</dbReference>
<evidence type="ECO:0000313" key="16">
    <source>
        <dbReference type="Proteomes" id="UP000075787"/>
    </source>
</evidence>
<dbReference type="Pfam" id="PF05524">
    <property type="entry name" value="PEP-utilisers_N"/>
    <property type="match status" value="1"/>
</dbReference>
<dbReference type="Gene3D" id="3.50.30.10">
    <property type="entry name" value="Phosphohistidine domain"/>
    <property type="match status" value="1"/>
</dbReference>
<proteinExistence type="inferred from homology"/>
<dbReference type="EMBL" id="LPZR01000198">
    <property type="protein sequence ID" value="KYO50441.1"/>
    <property type="molecule type" value="Genomic_DNA"/>
</dbReference>
<accession>A0A162K423</accession>
<keyword evidence="11" id="KW-0479">Metal-binding</keyword>
<evidence type="ECO:0000259" key="14">
    <source>
        <dbReference type="SMART" id="SM00065"/>
    </source>
</evidence>
<evidence type="ECO:0000256" key="13">
    <source>
        <dbReference type="ARBA" id="ARBA00022842"/>
    </source>
</evidence>
<feature type="domain" description="GAF" evidence="14">
    <location>
        <begin position="27"/>
        <end position="173"/>
    </location>
</feature>
<dbReference type="Pfam" id="PF02896">
    <property type="entry name" value="PEP-utilizers_C"/>
    <property type="match status" value="1"/>
</dbReference>
<keyword evidence="6" id="KW-0813">Transport</keyword>
<dbReference type="InterPro" id="IPR008279">
    <property type="entry name" value="PEP-util_enz_mobile_dom"/>
</dbReference>
<evidence type="ECO:0000256" key="12">
    <source>
        <dbReference type="ARBA" id="ARBA00022777"/>
    </source>
</evidence>
<dbReference type="InterPro" id="IPR003018">
    <property type="entry name" value="GAF"/>
</dbReference>
<evidence type="ECO:0000313" key="15">
    <source>
        <dbReference type="EMBL" id="KYO50441.1"/>
    </source>
</evidence>
<dbReference type="Pfam" id="PF01590">
    <property type="entry name" value="GAF"/>
    <property type="match status" value="1"/>
</dbReference>
<keyword evidence="8" id="KW-0762">Sugar transport</keyword>
<dbReference type="SMART" id="SM00065">
    <property type="entry name" value="GAF"/>
    <property type="match status" value="1"/>
</dbReference>
<comment type="catalytic activity">
    <reaction evidence="1">
        <text>L-histidyl-[protein] + phosphoenolpyruvate = N(pros)-phospho-L-histidyl-[protein] + pyruvate</text>
        <dbReference type="Rhea" id="RHEA:23880"/>
        <dbReference type="Rhea" id="RHEA-COMP:9745"/>
        <dbReference type="Rhea" id="RHEA-COMP:9746"/>
        <dbReference type="ChEBI" id="CHEBI:15361"/>
        <dbReference type="ChEBI" id="CHEBI:29979"/>
        <dbReference type="ChEBI" id="CHEBI:58702"/>
        <dbReference type="ChEBI" id="CHEBI:64837"/>
        <dbReference type="EC" id="2.7.3.9"/>
    </reaction>
</comment>
<dbReference type="GO" id="GO:0046872">
    <property type="term" value="F:metal ion binding"/>
    <property type="evidence" value="ECO:0007669"/>
    <property type="project" value="UniProtKB-KW"/>
</dbReference>
<comment type="subcellular location">
    <subcellularLocation>
        <location evidence="3">Cytoplasm</location>
    </subcellularLocation>
</comment>
<dbReference type="GO" id="GO:0005737">
    <property type="term" value="C:cytoplasm"/>
    <property type="evidence" value="ECO:0007669"/>
    <property type="project" value="UniProtKB-SubCell"/>
</dbReference>
<evidence type="ECO:0000256" key="2">
    <source>
        <dbReference type="ARBA" id="ARBA00001946"/>
    </source>
</evidence>
<evidence type="ECO:0000256" key="10">
    <source>
        <dbReference type="ARBA" id="ARBA00022683"/>
    </source>
</evidence>
<comment type="caution">
    <text evidence="15">The sequence shown here is derived from an EMBL/GenBank/DDBJ whole genome shotgun (WGS) entry which is preliminary data.</text>
</comment>
<dbReference type="AlphaFoldDB" id="A0A162K423"/>
<dbReference type="PANTHER" id="PTHR46244">
    <property type="entry name" value="PHOSPHOENOLPYRUVATE-PROTEIN PHOSPHOTRANSFERASE"/>
    <property type="match status" value="1"/>
</dbReference>
<dbReference type="GeneID" id="97240189"/>
<reference evidence="15 16" key="1">
    <citation type="submission" date="2015-12" db="EMBL/GenBank/DDBJ databases">
        <title>Genome sequence of Tistrella mobilis MCCC 1A02139.</title>
        <authorList>
            <person name="Lu L."/>
            <person name="Lai Q."/>
            <person name="Shao Z."/>
            <person name="Qian P."/>
        </authorList>
    </citation>
    <scope>NUCLEOTIDE SEQUENCE [LARGE SCALE GENOMIC DNA]</scope>
    <source>
        <strain evidence="15 16">MCCC 1A02139</strain>
    </source>
</reference>
<keyword evidence="10" id="KW-0598">Phosphotransferase system</keyword>
<comment type="cofactor">
    <cofactor evidence="2">
        <name>Mg(2+)</name>
        <dbReference type="ChEBI" id="CHEBI:18420"/>
    </cofactor>
</comment>
<keyword evidence="7" id="KW-0963">Cytoplasm</keyword>
<dbReference type="SUPFAM" id="SSF52009">
    <property type="entry name" value="Phosphohistidine domain"/>
    <property type="match status" value="1"/>
</dbReference>
<dbReference type="SUPFAM" id="SSF55781">
    <property type="entry name" value="GAF domain-like"/>
    <property type="match status" value="1"/>
</dbReference>
<dbReference type="GO" id="GO:0008965">
    <property type="term" value="F:phosphoenolpyruvate-protein phosphotransferase activity"/>
    <property type="evidence" value="ECO:0007669"/>
    <property type="project" value="UniProtKB-EC"/>
</dbReference>
<gene>
    <name evidence="15" type="ORF">AUP44_13105</name>
</gene>
<evidence type="ECO:0000256" key="7">
    <source>
        <dbReference type="ARBA" id="ARBA00022490"/>
    </source>
</evidence>
<dbReference type="OrthoDB" id="9765468at2"/>
<dbReference type="PRINTS" id="PR01736">
    <property type="entry name" value="PHPHTRNFRASE"/>
</dbReference>
<dbReference type="InterPro" id="IPR008731">
    <property type="entry name" value="PTS_EIN"/>
</dbReference>